<name>A0ABM0GPJ1_SACKO</name>
<dbReference type="InterPro" id="IPR006876">
    <property type="entry name" value="LMBR1-like_membr_prot"/>
</dbReference>
<evidence type="ECO:0000313" key="8">
    <source>
        <dbReference type="RefSeq" id="XP_002734476.1"/>
    </source>
</evidence>
<organism evidence="7 8">
    <name type="scientific">Saccoglossus kowalevskii</name>
    <name type="common">Acorn worm</name>
    <dbReference type="NCBI Taxonomy" id="10224"/>
    <lineage>
        <taxon>Eukaryota</taxon>
        <taxon>Metazoa</taxon>
        <taxon>Hemichordata</taxon>
        <taxon>Enteropneusta</taxon>
        <taxon>Harrimaniidae</taxon>
        <taxon>Saccoglossus</taxon>
    </lineage>
</organism>
<evidence type="ECO:0000256" key="2">
    <source>
        <dbReference type="ARBA" id="ARBA00010487"/>
    </source>
</evidence>
<evidence type="ECO:0000313" key="7">
    <source>
        <dbReference type="Proteomes" id="UP000694865"/>
    </source>
</evidence>
<keyword evidence="7" id="KW-1185">Reference proteome</keyword>
<evidence type="ECO:0000256" key="3">
    <source>
        <dbReference type="ARBA" id="ARBA00022692"/>
    </source>
</evidence>
<evidence type="ECO:0000256" key="6">
    <source>
        <dbReference type="SAM" id="Phobius"/>
    </source>
</evidence>
<feature type="non-terminal residue" evidence="8">
    <location>
        <position position="160"/>
    </location>
</feature>
<evidence type="ECO:0000256" key="4">
    <source>
        <dbReference type="ARBA" id="ARBA00022989"/>
    </source>
</evidence>
<feature type="transmembrane region" description="Helical" evidence="6">
    <location>
        <begin position="6"/>
        <end position="25"/>
    </location>
</feature>
<dbReference type="Proteomes" id="UP000694865">
    <property type="component" value="Unplaced"/>
</dbReference>
<comment type="subcellular location">
    <subcellularLocation>
        <location evidence="1">Membrane</location>
        <topology evidence="1">Multi-pass membrane protein</topology>
    </subcellularLocation>
</comment>
<dbReference type="PANTHER" id="PTHR21355:SF0">
    <property type="entry name" value="G-PROTEIN COUPLED RECEPTOR-ASSOCIATED PROTEIN LMBRD2"/>
    <property type="match status" value="1"/>
</dbReference>
<sequence>MSVGPLAVEIICVFILSAYLLHRYGNWRKQHVVVTLATFVSWYFSFIIIFILPLDVSSTIYKQCIYDHEKREELTTAFPLNKSEYDVLYSSPSENKSTSLAVSNLLPTDVTTENSTLVLELTSIVRRDISKDCGRPWSYVPSSILPDMWIIVYWTSQILT</sequence>
<proteinExistence type="inferred from homology"/>
<dbReference type="PANTHER" id="PTHR21355">
    <property type="entry name" value="G-PROTEIN COUPLED RECEPTOR-ASSOCIATED PROTEIN LMBRD2"/>
    <property type="match status" value="1"/>
</dbReference>
<dbReference type="RefSeq" id="XP_002734476.1">
    <property type="nucleotide sequence ID" value="XM_002734430.1"/>
</dbReference>
<comment type="similarity">
    <text evidence="2">Belongs to the LIMR family.</text>
</comment>
<gene>
    <name evidence="8" type="primary">LOC100371207</name>
</gene>
<dbReference type="InterPro" id="IPR051584">
    <property type="entry name" value="GPCR-associated_LMBR1"/>
</dbReference>
<protein>
    <submittedName>
        <fullName evidence="8">LMBR1 domain-containing protein 2-like</fullName>
    </submittedName>
</protein>
<keyword evidence="3 6" id="KW-0812">Transmembrane</keyword>
<dbReference type="GeneID" id="100371207"/>
<reference evidence="8" key="1">
    <citation type="submission" date="2025-08" db="UniProtKB">
        <authorList>
            <consortium name="RefSeq"/>
        </authorList>
    </citation>
    <scope>IDENTIFICATION</scope>
    <source>
        <tissue evidence="8">Testes</tissue>
    </source>
</reference>
<evidence type="ECO:0000256" key="5">
    <source>
        <dbReference type="ARBA" id="ARBA00023136"/>
    </source>
</evidence>
<accession>A0ABM0GPJ1</accession>
<keyword evidence="4 6" id="KW-1133">Transmembrane helix</keyword>
<dbReference type="Pfam" id="PF04791">
    <property type="entry name" value="LMBR1"/>
    <property type="match status" value="1"/>
</dbReference>
<feature type="transmembrane region" description="Helical" evidence="6">
    <location>
        <begin position="32"/>
        <end position="54"/>
    </location>
</feature>
<evidence type="ECO:0000256" key="1">
    <source>
        <dbReference type="ARBA" id="ARBA00004141"/>
    </source>
</evidence>
<keyword evidence="5 6" id="KW-0472">Membrane</keyword>